<evidence type="ECO:0000313" key="2">
    <source>
        <dbReference type="EMBL" id="CAE6428316.1"/>
    </source>
</evidence>
<accession>A0A8H3AGI5</accession>
<name>A0A8H3AGI5_9AGAM</name>
<feature type="region of interest" description="Disordered" evidence="1">
    <location>
        <begin position="109"/>
        <end position="143"/>
    </location>
</feature>
<protein>
    <submittedName>
        <fullName evidence="2">Uncharacterized protein</fullName>
    </submittedName>
</protein>
<dbReference type="EMBL" id="CAJMWS010000326">
    <property type="protein sequence ID" value="CAE6428316.1"/>
    <property type="molecule type" value="Genomic_DNA"/>
</dbReference>
<feature type="compositionally biased region" description="Basic and acidic residues" evidence="1">
    <location>
        <begin position="109"/>
        <end position="127"/>
    </location>
</feature>
<dbReference type="Proteomes" id="UP000663846">
    <property type="component" value="Unassembled WGS sequence"/>
</dbReference>
<comment type="caution">
    <text evidence="2">The sequence shown here is derived from an EMBL/GenBank/DDBJ whole genome shotgun (WGS) entry which is preliminary data.</text>
</comment>
<feature type="compositionally biased region" description="Basic and acidic residues" evidence="1">
    <location>
        <begin position="1"/>
        <end position="17"/>
    </location>
</feature>
<gene>
    <name evidence="2" type="ORF">RDB_LOCUS103043</name>
</gene>
<evidence type="ECO:0000313" key="3">
    <source>
        <dbReference type="Proteomes" id="UP000663846"/>
    </source>
</evidence>
<sequence>MVDRRTCLDYTRNKDNTPNRAPKHKTRAYPHALSLWINMLLLDLPLSTSCSSQEAMVRQHAVYSNVSAVLISVIALHAFTKECSDHYLSQTSASLSFIISYPLKDVRSPMDREENTVRAPEYVRESPEFETETEYHSGSGVRD</sequence>
<organism evidence="2 3">
    <name type="scientific">Rhizoctonia solani</name>
    <dbReference type="NCBI Taxonomy" id="456999"/>
    <lineage>
        <taxon>Eukaryota</taxon>
        <taxon>Fungi</taxon>
        <taxon>Dikarya</taxon>
        <taxon>Basidiomycota</taxon>
        <taxon>Agaricomycotina</taxon>
        <taxon>Agaricomycetes</taxon>
        <taxon>Cantharellales</taxon>
        <taxon>Ceratobasidiaceae</taxon>
        <taxon>Rhizoctonia</taxon>
    </lineage>
</organism>
<dbReference type="AlphaFoldDB" id="A0A8H3AGI5"/>
<reference evidence="2" key="1">
    <citation type="submission" date="2021-01" db="EMBL/GenBank/DDBJ databases">
        <authorList>
            <person name="Kaushik A."/>
        </authorList>
    </citation>
    <scope>NUCLEOTIDE SEQUENCE</scope>
    <source>
        <strain evidence="2">AG1-1C</strain>
    </source>
</reference>
<evidence type="ECO:0000256" key="1">
    <source>
        <dbReference type="SAM" id="MobiDB-lite"/>
    </source>
</evidence>
<proteinExistence type="predicted"/>
<feature type="region of interest" description="Disordered" evidence="1">
    <location>
        <begin position="1"/>
        <end position="24"/>
    </location>
</feature>